<dbReference type="PANTHER" id="PTHR46017">
    <property type="entry name" value="ALPHA-MANNOSIDASE 2C1"/>
    <property type="match status" value="1"/>
</dbReference>
<protein>
    <submittedName>
        <fullName evidence="2">Glycosyl hydrolases family 38 C-terminal domain protein</fullName>
    </submittedName>
</protein>
<feature type="domain" description="Glycoside hydrolase family 38 N-terminal" evidence="1">
    <location>
        <begin position="284"/>
        <end position="570"/>
    </location>
</feature>
<evidence type="ECO:0000313" key="3">
    <source>
        <dbReference type="Proteomes" id="UP000007590"/>
    </source>
</evidence>
<dbReference type="EMBL" id="CP003349">
    <property type="protein sequence ID" value="AFD06613.1"/>
    <property type="molecule type" value="Genomic_DNA"/>
</dbReference>
<dbReference type="InterPro" id="IPR000602">
    <property type="entry name" value="Glyco_hydro_38_N"/>
</dbReference>
<sequence>MRKVILSLFVIVLTVRSYAQLTVPYFGKIEWINGYAKEIKGENINYDSAYPEYATTALLTRCTDGKKEIVWETAPVPQKIKGKYIYFSWVAAHSSGTSAGTRYFDLYLNDEKLLTFTTQPAHQTPDWKFVAADSSALVFHQTKRDGASDAHGLAFLRLPLSKVKPGMPVKLKIVGQAEKSNDWYMTFKFSFEEKADVYPRPFLLKDQQQIIALTALHFGKEEQLHVKINNKELPPFRLQNGVNKFDIPVNAVQKEDSVMLRVAFGSKVLINKFVQLKPVKYRVLHFIHHSHTDIGYSHLQPEVLKIHLKNIDDALQMIESTRNLPKEAQFKWNIESLWAVENYMKQASPLQKEKFIAAVKEGSICLSALYANILTGLSQPEEMFHYTDYADKLRKEYGVTINSAMISDVPGFAWTTVTALAKGGVRYFSSGPNFLGESHPYWGDRAGHFVKTWGDKPVWWVSPSGDEKVLFWTGAKGYSSWHGVAPGGVFERGPGKIASYLNELDKNNYPYEMVQWRYNCVADNGPIDTAISRFVDQWNKKYASPKIVLNTTDKLFEEFEQKYGTQLQQVKGDITPYWEDGAASTAAEEGKNRVNSLRLQQLTTLYAMLNPSQYNQERFYEAWKNVIMFHEHTWGAHNSISQPDVSFVTEQWRIKKQFMLDADEEINGLEKELLQPFSNIKSKKIAVLNTLSWKRSGPVKLSADVSAKSVKDGSGKLLPLQKLKDGSYVFIAQDVPPLGTAIYELTNAEAPIAPTPFILTDNSLSNGKVSVQWDKTNGSLLNLNLGTDFNYAGDFSKQGLNSYWYVPGLNPADAETNGSVQLQVLENGPVLKTISLISDAPGANKLERRMNLYAGSQEVAIENIVDKKAIRNKEAVHFGFPFNETLCKTIIDVGYGSMQYITDQLPGSNMDYLYGRRWLDVNTSDRGVQWMLLEAPLVEPGNMIDERLVVPPSHKEWKKEGKPTATWFSYVMNNYWHTNYKADQEGIARFRYALRPHGKFSYSETEKMGSEFTQPLVALPVNESMGLKGGLFALSNNRIVVTSITPQQDGSFLIRLYNPESSSEQTKIQWQNLKPSQFINTNTGKTFQHNEAISLSGMGVLELRTIK</sequence>
<dbReference type="Gene3D" id="3.20.110.10">
    <property type="entry name" value="Glycoside hydrolase 38, N terminal domain"/>
    <property type="match status" value="1"/>
</dbReference>
<accession>H8KTN8</accession>
<keyword evidence="3" id="KW-1185">Reference proteome</keyword>
<name>H8KTN8_SOLCM</name>
<dbReference type="eggNOG" id="COG0383">
    <property type="taxonomic scope" value="Bacteria"/>
</dbReference>
<dbReference type="KEGG" id="scn:Solca_1540"/>
<dbReference type="STRING" id="929556.Solca_1540"/>
<dbReference type="GO" id="GO:0006013">
    <property type="term" value="P:mannose metabolic process"/>
    <property type="evidence" value="ECO:0007669"/>
    <property type="project" value="InterPro"/>
</dbReference>
<reference evidence="2" key="1">
    <citation type="submission" date="2012-02" db="EMBL/GenBank/DDBJ databases">
        <title>The complete genome of Solitalea canadensis DSM 3403.</title>
        <authorList>
            <consortium name="US DOE Joint Genome Institute (JGI-PGF)"/>
            <person name="Lucas S."/>
            <person name="Copeland A."/>
            <person name="Lapidus A."/>
            <person name="Glavina del Rio T."/>
            <person name="Dalin E."/>
            <person name="Tice H."/>
            <person name="Bruce D."/>
            <person name="Goodwin L."/>
            <person name="Pitluck S."/>
            <person name="Peters L."/>
            <person name="Ovchinnikova G."/>
            <person name="Lu M."/>
            <person name="Kyrpides N."/>
            <person name="Mavromatis K."/>
            <person name="Ivanova N."/>
            <person name="Brettin T."/>
            <person name="Detter J.C."/>
            <person name="Han C."/>
            <person name="Larimer F."/>
            <person name="Land M."/>
            <person name="Hauser L."/>
            <person name="Markowitz V."/>
            <person name="Cheng J.-F."/>
            <person name="Hugenholtz P."/>
            <person name="Woyke T."/>
            <person name="Wu D."/>
            <person name="Spring S."/>
            <person name="Schroeder M."/>
            <person name="Kopitz M."/>
            <person name="Brambilla E."/>
            <person name="Klenk H.-P."/>
            <person name="Eisen J.A."/>
        </authorList>
    </citation>
    <scope>NUCLEOTIDE SEQUENCE</scope>
    <source>
        <strain evidence="2">DSM 3403</strain>
    </source>
</reference>
<dbReference type="CDD" id="cd10791">
    <property type="entry name" value="GH38N_AMII_like_1"/>
    <property type="match status" value="1"/>
</dbReference>
<dbReference type="Pfam" id="PF01074">
    <property type="entry name" value="Glyco_hydro_38N"/>
    <property type="match status" value="1"/>
</dbReference>
<dbReference type="InterPro" id="IPR011013">
    <property type="entry name" value="Gal_mutarotase_sf_dom"/>
</dbReference>
<dbReference type="RefSeq" id="WP_014679840.1">
    <property type="nucleotide sequence ID" value="NC_017770.1"/>
</dbReference>
<dbReference type="GO" id="GO:0004559">
    <property type="term" value="F:alpha-mannosidase activity"/>
    <property type="evidence" value="ECO:0007669"/>
    <property type="project" value="InterPro"/>
</dbReference>
<dbReference type="GO" id="GO:0030246">
    <property type="term" value="F:carbohydrate binding"/>
    <property type="evidence" value="ECO:0007669"/>
    <property type="project" value="InterPro"/>
</dbReference>
<evidence type="ECO:0000259" key="1">
    <source>
        <dbReference type="Pfam" id="PF01074"/>
    </source>
</evidence>
<gene>
    <name evidence="2" type="ordered locus">Solca_1540</name>
</gene>
<dbReference type="InterPro" id="IPR027291">
    <property type="entry name" value="Glyco_hydro_38_N_sf"/>
</dbReference>
<proteinExistence type="predicted"/>
<organism evidence="2 3">
    <name type="scientific">Solitalea canadensis (strain ATCC 29591 / DSM 3403 / JCM 21819 / LMG 8368 / NBRC 15130 / NCIMB 12057 / USAM 9D)</name>
    <name type="common">Flexibacter canadensis</name>
    <dbReference type="NCBI Taxonomy" id="929556"/>
    <lineage>
        <taxon>Bacteria</taxon>
        <taxon>Pseudomonadati</taxon>
        <taxon>Bacteroidota</taxon>
        <taxon>Sphingobacteriia</taxon>
        <taxon>Sphingobacteriales</taxon>
        <taxon>Sphingobacteriaceae</taxon>
        <taxon>Solitalea</taxon>
    </lineage>
</organism>
<dbReference type="GO" id="GO:0009313">
    <property type="term" value="P:oligosaccharide catabolic process"/>
    <property type="evidence" value="ECO:0007669"/>
    <property type="project" value="TreeGrafter"/>
</dbReference>
<dbReference type="SUPFAM" id="SSF74650">
    <property type="entry name" value="Galactose mutarotase-like"/>
    <property type="match status" value="1"/>
</dbReference>
<dbReference type="PANTHER" id="PTHR46017:SF1">
    <property type="entry name" value="ALPHA-MANNOSIDASE 2C1"/>
    <property type="match status" value="1"/>
</dbReference>
<dbReference type="Proteomes" id="UP000007590">
    <property type="component" value="Chromosome"/>
</dbReference>
<dbReference type="OrthoDB" id="1049785at2"/>
<keyword evidence="2" id="KW-0378">Hydrolase</keyword>
<dbReference type="InterPro" id="IPR011330">
    <property type="entry name" value="Glyco_hydro/deAcase_b/a-brl"/>
</dbReference>
<dbReference type="HOGENOM" id="CLU_008841_0_0_10"/>
<evidence type="ECO:0000313" key="2">
    <source>
        <dbReference type="EMBL" id="AFD06613.1"/>
    </source>
</evidence>
<dbReference type="SUPFAM" id="SSF88713">
    <property type="entry name" value="Glycoside hydrolase/deacetylase"/>
    <property type="match status" value="1"/>
</dbReference>
<dbReference type="AlphaFoldDB" id="H8KTN8"/>